<feature type="compositionally biased region" description="Polar residues" evidence="1">
    <location>
        <begin position="178"/>
        <end position="192"/>
    </location>
</feature>
<feature type="region of interest" description="Disordered" evidence="1">
    <location>
        <begin position="174"/>
        <end position="194"/>
    </location>
</feature>
<dbReference type="AlphaFoldDB" id="A0A484LK64"/>
<keyword evidence="3" id="KW-1185">Reference proteome</keyword>
<proteinExistence type="predicted"/>
<feature type="region of interest" description="Disordered" evidence="1">
    <location>
        <begin position="292"/>
        <end position="325"/>
    </location>
</feature>
<gene>
    <name evidence="2" type="ORF">CCAM_LOCUS18154</name>
</gene>
<reference evidence="2 3" key="1">
    <citation type="submission" date="2018-04" db="EMBL/GenBank/DDBJ databases">
        <authorList>
            <person name="Vogel A."/>
        </authorList>
    </citation>
    <scope>NUCLEOTIDE SEQUENCE [LARGE SCALE GENOMIC DNA]</scope>
</reference>
<evidence type="ECO:0000313" key="2">
    <source>
        <dbReference type="EMBL" id="VFQ76378.1"/>
    </source>
</evidence>
<dbReference type="Proteomes" id="UP000595140">
    <property type="component" value="Unassembled WGS sequence"/>
</dbReference>
<accession>A0A484LK64</accession>
<organism evidence="2 3">
    <name type="scientific">Cuscuta campestris</name>
    <dbReference type="NCBI Taxonomy" id="132261"/>
    <lineage>
        <taxon>Eukaryota</taxon>
        <taxon>Viridiplantae</taxon>
        <taxon>Streptophyta</taxon>
        <taxon>Embryophyta</taxon>
        <taxon>Tracheophyta</taxon>
        <taxon>Spermatophyta</taxon>
        <taxon>Magnoliopsida</taxon>
        <taxon>eudicotyledons</taxon>
        <taxon>Gunneridae</taxon>
        <taxon>Pentapetalae</taxon>
        <taxon>asterids</taxon>
        <taxon>lamiids</taxon>
        <taxon>Solanales</taxon>
        <taxon>Convolvulaceae</taxon>
        <taxon>Cuscuteae</taxon>
        <taxon>Cuscuta</taxon>
        <taxon>Cuscuta subgen. Grammica</taxon>
        <taxon>Cuscuta sect. Cleistogrammica</taxon>
    </lineage>
</organism>
<feature type="compositionally biased region" description="Polar residues" evidence="1">
    <location>
        <begin position="300"/>
        <end position="309"/>
    </location>
</feature>
<protein>
    <submittedName>
        <fullName evidence="2">Uncharacterized protein</fullName>
    </submittedName>
</protein>
<name>A0A484LK64_9ASTE</name>
<dbReference type="EMBL" id="OOIL02001543">
    <property type="protein sequence ID" value="VFQ76378.1"/>
    <property type="molecule type" value="Genomic_DNA"/>
</dbReference>
<sequence length="435" mass="48323">MTIGVEAQIGAQFKEGGAQSENPINILVKISQAPIIDLTVHLDIQTSSTETFWNTNNCGNLSTAESDYATDRVEWLPSVHKPYNLDISLTTSLLCWESETPNLPKPLDGELPGLCRYDPMIFDRDTCSKSLLAMDIGPLSHAELYNANTVTPFTAREGSLSGKALTQIAPGFPASRVRGTQSEPPRTLQPLSPTAPPFIPSSFNSFRILETCQDSEELLVEQSLNGDRDNIDLLNCFSTSRLLKLNALEDVAPSGGEPALYTHSEGESTALIDSKLEPCRFSIPSSSIVSMPFPKLSKGKPTSSPSHMVTRSRARQLAEGRRKTTIRGVDTSDEDEESFFDECRGSRARREDQIRFFICNGGENPALKDGIKLESFIVIVRERVDRAVEIILEIEPSGKKKKQKIPLFVVWLREAELYRYKEFDGGDSESQVWRF</sequence>
<evidence type="ECO:0000256" key="1">
    <source>
        <dbReference type="SAM" id="MobiDB-lite"/>
    </source>
</evidence>
<evidence type="ECO:0000313" key="3">
    <source>
        <dbReference type="Proteomes" id="UP000595140"/>
    </source>
</evidence>